<sequence length="109" mass="12549">MFSRASNIHIQGGNFIVTAHENASQVRDWLNAPDSEANFRAALNKRTPGTGQWIFDHPKYKDWEQTRNMLWIQGQGEFLIFNFRILALAKFLMCSWIWKDCSSVSAAKA</sequence>
<protein>
    <submittedName>
        <fullName evidence="1">Uncharacterized protein</fullName>
    </submittedName>
</protein>
<dbReference type="OrthoDB" id="448455at2759"/>
<reference evidence="1" key="1">
    <citation type="journal article" date="2019" name="Environ. Microbiol.">
        <title>Fungal ecological strategies reflected in gene transcription - a case study of two litter decomposers.</title>
        <authorList>
            <person name="Barbi F."/>
            <person name="Kohler A."/>
            <person name="Barry K."/>
            <person name="Baskaran P."/>
            <person name="Daum C."/>
            <person name="Fauchery L."/>
            <person name="Ihrmark K."/>
            <person name="Kuo A."/>
            <person name="LaButti K."/>
            <person name="Lipzen A."/>
            <person name="Morin E."/>
            <person name="Grigoriev I.V."/>
            <person name="Henrissat B."/>
            <person name="Lindahl B."/>
            <person name="Martin F."/>
        </authorList>
    </citation>
    <scope>NUCLEOTIDE SEQUENCE</scope>
    <source>
        <strain evidence="1">JB14</strain>
    </source>
</reference>
<organism evidence="1 2">
    <name type="scientific">Gymnopus androsaceus JB14</name>
    <dbReference type="NCBI Taxonomy" id="1447944"/>
    <lineage>
        <taxon>Eukaryota</taxon>
        <taxon>Fungi</taxon>
        <taxon>Dikarya</taxon>
        <taxon>Basidiomycota</taxon>
        <taxon>Agaricomycotina</taxon>
        <taxon>Agaricomycetes</taxon>
        <taxon>Agaricomycetidae</taxon>
        <taxon>Agaricales</taxon>
        <taxon>Marasmiineae</taxon>
        <taxon>Omphalotaceae</taxon>
        <taxon>Gymnopus</taxon>
    </lineage>
</organism>
<evidence type="ECO:0000313" key="2">
    <source>
        <dbReference type="Proteomes" id="UP000799118"/>
    </source>
</evidence>
<proteinExistence type="predicted"/>
<dbReference type="AlphaFoldDB" id="A0A6A4H9B5"/>
<evidence type="ECO:0000313" key="1">
    <source>
        <dbReference type="EMBL" id="KAE9393765.1"/>
    </source>
</evidence>
<gene>
    <name evidence="1" type="ORF">BT96DRAFT_211282</name>
</gene>
<dbReference type="Proteomes" id="UP000799118">
    <property type="component" value="Unassembled WGS sequence"/>
</dbReference>
<dbReference type="EMBL" id="ML769564">
    <property type="protein sequence ID" value="KAE9393765.1"/>
    <property type="molecule type" value="Genomic_DNA"/>
</dbReference>
<name>A0A6A4H9B5_9AGAR</name>
<keyword evidence="2" id="KW-1185">Reference proteome</keyword>
<accession>A0A6A4H9B5</accession>